<dbReference type="Proteomes" id="UP000657918">
    <property type="component" value="Unassembled WGS sequence"/>
</dbReference>
<dbReference type="AlphaFoldDB" id="A0A835JRG9"/>
<name>A0A835JRG9_9ROSI</name>
<dbReference type="EMBL" id="JADGMS010000009">
    <property type="protein sequence ID" value="KAF9676140.1"/>
    <property type="molecule type" value="Genomic_DNA"/>
</dbReference>
<evidence type="ECO:0000313" key="2">
    <source>
        <dbReference type="Proteomes" id="UP000657918"/>
    </source>
</evidence>
<organism evidence="1 2">
    <name type="scientific">Salix dunnii</name>
    <dbReference type="NCBI Taxonomy" id="1413687"/>
    <lineage>
        <taxon>Eukaryota</taxon>
        <taxon>Viridiplantae</taxon>
        <taxon>Streptophyta</taxon>
        <taxon>Embryophyta</taxon>
        <taxon>Tracheophyta</taxon>
        <taxon>Spermatophyta</taxon>
        <taxon>Magnoliopsida</taxon>
        <taxon>eudicotyledons</taxon>
        <taxon>Gunneridae</taxon>
        <taxon>Pentapetalae</taxon>
        <taxon>rosids</taxon>
        <taxon>fabids</taxon>
        <taxon>Malpighiales</taxon>
        <taxon>Salicaceae</taxon>
        <taxon>Saliceae</taxon>
        <taxon>Salix</taxon>
    </lineage>
</organism>
<gene>
    <name evidence="1" type="ORF">SADUNF_Sadunf09G0107300</name>
</gene>
<proteinExistence type="predicted"/>
<keyword evidence="2" id="KW-1185">Reference proteome</keyword>
<accession>A0A835JRG9</accession>
<protein>
    <submittedName>
        <fullName evidence="1">Uncharacterized protein</fullName>
    </submittedName>
</protein>
<evidence type="ECO:0000313" key="1">
    <source>
        <dbReference type="EMBL" id="KAF9676140.1"/>
    </source>
</evidence>
<reference evidence="1 2" key="1">
    <citation type="submission" date="2020-10" db="EMBL/GenBank/DDBJ databases">
        <title>Plant Genome Project.</title>
        <authorList>
            <person name="Zhang R.-G."/>
        </authorList>
    </citation>
    <scope>NUCLEOTIDE SEQUENCE [LARGE SCALE GENOMIC DNA]</scope>
    <source>
        <strain evidence="1">FAFU-HL-1</strain>
        <tissue evidence="1">Leaf</tissue>
    </source>
</reference>
<sequence length="103" mass="11455">MWGKIELVFIRIRSEEAVAIESMPPLVLLPCEPIVKDATGGYESWKVVIWGNEEAEVASMKGLDRGILGRLKLGDATVYDTSDNPPDFALLEQVQWGHSERQG</sequence>
<comment type="caution">
    <text evidence="1">The sequence shown here is derived from an EMBL/GenBank/DDBJ whole genome shotgun (WGS) entry which is preliminary data.</text>
</comment>